<dbReference type="EMBL" id="JACHNZ010000011">
    <property type="protein sequence ID" value="MBB4631661.1"/>
    <property type="molecule type" value="Genomic_DNA"/>
</dbReference>
<dbReference type="Proteomes" id="UP000566324">
    <property type="component" value="Unassembled WGS sequence"/>
</dbReference>
<name>A0A7W7B088_9SPHN</name>
<evidence type="ECO:0000313" key="3">
    <source>
        <dbReference type="Proteomes" id="UP000566324"/>
    </source>
</evidence>
<sequence length="129" mass="13505">MRRSLVLASGGVFVAAAAALAQPVTLSLFGGGDFQPGSYSVSGSADRCVISPESLMHVGLEAADGKSCVHTVVEDTAERATVAYSCRGLGSGRTTIVKDNRNHFTIDAQGIRGREPFAVRSEFKRVGDC</sequence>
<evidence type="ECO:0000313" key="2">
    <source>
        <dbReference type="EMBL" id="MBB4631661.1"/>
    </source>
</evidence>
<organism evidence="2 3">
    <name type="scientific">Sphingosinicella soli</name>
    <dbReference type="NCBI Taxonomy" id="333708"/>
    <lineage>
        <taxon>Bacteria</taxon>
        <taxon>Pseudomonadati</taxon>
        <taxon>Pseudomonadota</taxon>
        <taxon>Alphaproteobacteria</taxon>
        <taxon>Sphingomonadales</taxon>
        <taxon>Sphingosinicellaceae</taxon>
        <taxon>Sphingosinicella</taxon>
    </lineage>
</organism>
<dbReference type="AlphaFoldDB" id="A0A7W7B088"/>
<accession>A0A7W7B088</accession>
<comment type="caution">
    <text evidence="2">The sequence shown here is derived from an EMBL/GenBank/DDBJ whole genome shotgun (WGS) entry which is preliminary data.</text>
</comment>
<dbReference type="RefSeq" id="WP_184066741.1">
    <property type="nucleotide sequence ID" value="NZ_JACHNZ010000011.1"/>
</dbReference>
<feature type="signal peptide" evidence="1">
    <location>
        <begin position="1"/>
        <end position="21"/>
    </location>
</feature>
<keyword evidence="1" id="KW-0732">Signal</keyword>
<feature type="chain" id="PRO_5031439657" evidence="1">
    <location>
        <begin position="22"/>
        <end position="129"/>
    </location>
</feature>
<proteinExistence type="predicted"/>
<protein>
    <submittedName>
        <fullName evidence="2">Uncharacterized protein</fullName>
    </submittedName>
</protein>
<evidence type="ECO:0000256" key="1">
    <source>
        <dbReference type="SAM" id="SignalP"/>
    </source>
</evidence>
<gene>
    <name evidence="2" type="ORF">GGQ98_001273</name>
</gene>
<keyword evidence="3" id="KW-1185">Reference proteome</keyword>
<reference evidence="2 3" key="1">
    <citation type="submission" date="2020-08" db="EMBL/GenBank/DDBJ databases">
        <title>Genomic Encyclopedia of Type Strains, Phase IV (KMG-IV): sequencing the most valuable type-strain genomes for metagenomic binning, comparative biology and taxonomic classification.</title>
        <authorList>
            <person name="Goeker M."/>
        </authorList>
    </citation>
    <scope>NUCLEOTIDE SEQUENCE [LARGE SCALE GENOMIC DNA]</scope>
    <source>
        <strain evidence="2 3">DSM 17328</strain>
    </source>
</reference>